<evidence type="ECO:0000256" key="2">
    <source>
        <dbReference type="ARBA" id="ARBA00005645"/>
    </source>
</evidence>
<keyword evidence="3 6" id="KW-0812">Transmembrane</keyword>
<reference evidence="7" key="1">
    <citation type="submission" date="2013-12" db="EMBL/GenBank/DDBJ databases">
        <authorList>
            <person name="Genoscope - CEA"/>
        </authorList>
    </citation>
    <scope>NUCLEOTIDE SEQUENCE</scope>
    <source>
        <strain evidence="7">CBS 1993</strain>
    </source>
</reference>
<organism evidence="7 8">
    <name type="scientific">Kuraishia capsulata CBS 1993</name>
    <dbReference type="NCBI Taxonomy" id="1382522"/>
    <lineage>
        <taxon>Eukaryota</taxon>
        <taxon>Fungi</taxon>
        <taxon>Dikarya</taxon>
        <taxon>Ascomycota</taxon>
        <taxon>Saccharomycotina</taxon>
        <taxon>Pichiomycetes</taxon>
        <taxon>Pichiales</taxon>
        <taxon>Pichiaceae</taxon>
        <taxon>Kuraishia</taxon>
    </lineage>
</organism>
<evidence type="ECO:0000313" key="8">
    <source>
        <dbReference type="Proteomes" id="UP000019384"/>
    </source>
</evidence>
<keyword evidence="5 6" id="KW-0472">Membrane</keyword>
<evidence type="ECO:0000256" key="3">
    <source>
        <dbReference type="ARBA" id="ARBA00022692"/>
    </source>
</evidence>
<dbReference type="GeneID" id="34519701"/>
<feature type="transmembrane region" description="Helical" evidence="6">
    <location>
        <begin position="13"/>
        <end position="33"/>
    </location>
</feature>
<dbReference type="EMBL" id="HG793127">
    <property type="protein sequence ID" value="CDK26307.1"/>
    <property type="molecule type" value="Genomic_DNA"/>
</dbReference>
<dbReference type="GO" id="GO:0016020">
    <property type="term" value="C:membrane"/>
    <property type="evidence" value="ECO:0007669"/>
    <property type="project" value="UniProtKB-SubCell"/>
</dbReference>
<evidence type="ECO:0000256" key="5">
    <source>
        <dbReference type="ARBA" id="ARBA00023136"/>
    </source>
</evidence>
<comment type="similarity">
    <text evidence="2">Belongs to the OB-RGRP/VPS55 family.</text>
</comment>
<evidence type="ECO:0000313" key="7">
    <source>
        <dbReference type="EMBL" id="CDK26307.1"/>
    </source>
</evidence>
<dbReference type="InterPro" id="IPR007262">
    <property type="entry name" value="Vps55/LEPROT"/>
</dbReference>
<keyword evidence="8" id="KW-1185">Reference proteome</keyword>
<dbReference type="HOGENOM" id="CLU_2688175_0_0_1"/>
<protein>
    <recommendedName>
        <fullName evidence="9">Vacuolar protein sorting-associated protein 55</fullName>
    </recommendedName>
</protein>
<dbReference type="AlphaFoldDB" id="W6MMT9"/>
<keyword evidence="4 6" id="KW-1133">Transmembrane helix</keyword>
<dbReference type="Pfam" id="PF04133">
    <property type="entry name" value="Vps55"/>
    <property type="match status" value="1"/>
</dbReference>
<comment type="subcellular location">
    <subcellularLocation>
        <location evidence="1">Membrane</location>
        <topology evidence="1">Multi-pass membrane protein</topology>
    </subcellularLocation>
</comment>
<proteinExistence type="inferred from homology"/>
<dbReference type="RefSeq" id="XP_022458313.1">
    <property type="nucleotide sequence ID" value="XM_022602515.1"/>
</dbReference>
<feature type="transmembrane region" description="Helical" evidence="6">
    <location>
        <begin position="40"/>
        <end position="64"/>
    </location>
</feature>
<accession>W6MMT9</accession>
<reference evidence="7" key="2">
    <citation type="submission" date="2014-02" db="EMBL/GenBank/DDBJ databases">
        <title>Complete DNA sequence of /Kuraishia capsulata/ illustrates novel genomic features among budding yeasts (/Saccharomycotina/).</title>
        <authorList>
            <person name="Morales L."/>
            <person name="Noel B."/>
            <person name="Porcel B."/>
            <person name="Marcet-Houben M."/>
            <person name="Hullo M-F."/>
            <person name="Sacerdot C."/>
            <person name="Tekaia F."/>
            <person name="Leh-Louis V."/>
            <person name="Despons L."/>
            <person name="Khanna V."/>
            <person name="Aury J-M."/>
            <person name="Barbe V."/>
            <person name="Couloux A."/>
            <person name="Labadie K."/>
            <person name="Pelletier E."/>
            <person name="Souciet J-L."/>
            <person name="Boekhout T."/>
            <person name="Gabaldon T."/>
            <person name="Wincker P."/>
            <person name="Dujon B."/>
        </authorList>
    </citation>
    <scope>NUCLEOTIDE SEQUENCE</scope>
    <source>
        <strain evidence="7">CBS 1993</strain>
    </source>
</reference>
<evidence type="ECO:0000256" key="4">
    <source>
        <dbReference type="ARBA" id="ARBA00022989"/>
    </source>
</evidence>
<dbReference type="OrthoDB" id="14246at2759"/>
<sequence length="74" mass="8372">MSDSPQTNSVAEFAQYTTGFMVLSGLALPLVFYHVALIPLWSFFLCEVGGLIIYTSIVLFGWFFREDASDDYDF</sequence>
<evidence type="ECO:0000256" key="1">
    <source>
        <dbReference type="ARBA" id="ARBA00004141"/>
    </source>
</evidence>
<evidence type="ECO:0008006" key="9">
    <source>
        <dbReference type="Google" id="ProtNLM"/>
    </source>
</evidence>
<name>W6MMT9_9ASCO</name>
<gene>
    <name evidence="7" type="ORF">KUCA_T00002278001</name>
</gene>
<evidence type="ECO:0000256" key="6">
    <source>
        <dbReference type="SAM" id="Phobius"/>
    </source>
</evidence>
<dbReference type="Proteomes" id="UP000019384">
    <property type="component" value="Unassembled WGS sequence"/>
</dbReference>